<keyword evidence="2" id="KW-1185">Reference proteome</keyword>
<dbReference type="KEGG" id="mzi:HWN40_09175"/>
<proteinExistence type="predicted"/>
<dbReference type="RefSeq" id="WP_176965452.1">
    <property type="nucleotide sequence ID" value="NZ_CP058215.1"/>
</dbReference>
<dbReference type="InterPro" id="IPR053677">
    <property type="entry name" value="GPGS-related"/>
</dbReference>
<dbReference type="NCBIfam" id="NF040724">
    <property type="entry name" value="GpgS_Meth"/>
    <property type="match status" value="1"/>
</dbReference>
<dbReference type="OrthoDB" id="123709at2157"/>
<reference evidence="1 2" key="1">
    <citation type="submission" date="2020-06" db="EMBL/GenBank/DDBJ databases">
        <title>Methanolobus halotolerans sp. nov., isolated from a saline lake Tus in Siberia.</title>
        <authorList>
            <person name="Shen Y."/>
            <person name="Chen S.-C."/>
            <person name="Lai M.-C."/>
            <person name="Huang H.-H."/>
            <person name="Chiu H.-H."/>
            <person name="Tang S.-L."/>
            <person name="Rogozin D.Y."/>
            <person name="Degermendzhy A.G."/>
        </authorList>
    </citation>
    <scope>NUCLEOTIDE SEQUENCE [LARGE SCALE GENOMIC DNA]</scope>
    <source>
        <strain evidence="1 2">DSM 21339</strain>
    </source>
</reference>
<dbReference type="GeneID" id="55821844"/>
<accession>A0A7D5EF21</accession>
<evidence type="ECO:0000313" key="2">
    <source>
        <dbReference type="Proteomes" id="UP000509594"/>
    </source>
</evidence>
<dbReference type="SUPFAM" id="SSF53448">
    <property type="entry name" value="Nucleotide-diphospho-sugar transferases"/>
    <property type="match status" value="1"/>
</dbReference>
<dbReference type="Proteomes" id="UP000509594">
    <property type="component" value="Chromosome"/>
</dbReference>
<dbReference type="AlphaFoldDB" id="A0A7D5EF21"/>
<gene>
    <name evidence="1" type="ORF">HWN40_09175</name>
</gene>
<evidence type="ECO:0000313" key="1">
    <source>
        <dbReference type="EMBL" id="QLC50396.1"/>
    </source>
</evidence>
<name>A0A7D5EF21_9EURY</name>
<dbReference type="Gene3D" id="3.90.550.10">
    <property type="entry name" value="Spore Coat Polysaccharide Biosynthesis Protein SpsA, Chain A"/>
    <property type="match status" value="1"/>
</dbReference>
<dbReference type="InterPro" id="IPR029044">
    <property type="entry name" value="Nucleotide-diphossugar_trans"/>
</dbReference>
<protein>
    <submittedName>
        <fullName evidence="1">Glucosyl-3-phosphoglycerate synthase</fullName>
    </submittedName>
</protein>
<organism evidence="1 2">
    <name type="scientific">Methanolobus zinderi</name>
    <dbReference type="NCBI Taxonomy" id="536044"/>
    <lineage>
        <taxon>Archaea</taxon>
        <taxon>Methanobacteriati</taxon>
        <taxon>Methanobacteriota</taxon>
        <taxon>Stenosarchaea group</taxon>
        <taxon>Methanomicrobia</taxon>
        <taxon>Methanosarcinales</taxon>
        <taxon>Methanosarcinaceae</taxon>
        <taxon>Methanolobus</taxon>
    </lineage>
</organism>
<sequence>MDFYQEKITTIHNFYSDTERISQHLHDLSFIRPAVVVIPMLYQEIENPPLTHIINELNKCAYIKKVVVALAADDQEQYRTTVEFFNRLELDNMIVWCNGPRISNVINEMKDNELDITAFSGKGKDAWIAIGIASLYAYAIVLHDADIVTYNKDFPAKMLYPIMNPQLNFYFNKGYYARIKLDEKTMHGRVYRLFVRPLLDTLAKDVEYESETLEFLQAFRYTLSGEFAFTRDLALNIRVPSDWGLEVGLLAEIYRNTTMKKVCQTDLGFYDHKHKEMGSSPSEGLGKMVNDIMVTFLRIVNETTSTNVSDTFLRGVQVKYRRSAQDLIRQYNADAICNGLHYSRHLEEKYVDLFADILMGAGDHYLENPSDELLPDWERALSAIPDLRERLRDAVNADLNEIK</sequence>
<dbReference type="EMBL" id="CP058215">
    <property type="protein sequence ID" value="QLC50396.1"/>
    <property type="molecule type" value="Genomic_DNA"/>
</dbReference>